<feature type="transmembrane region" description="Helical" evidence="1">
    <location>
        <begin position="59"/>
        <end position="78"/>
    </location>
</feature>
<dbReference type="Proteomes" id="UP000621436">
    <property type="component" value="Unassembled WGS sequence"/>
</dbReference>
<dbReference type="AlphaFoldDB" id="A0A931AQS4"/>
<feature type="transmembrane region" description="Helical" evidence="1">
    <location>
        <begin position="227"/>
        <end position="250"/>
    </location>
</feature>
<dbReference type="EMBL" id="JADPIE010000003">
    <property type="protein sequence ID" value="MBF8436787.1"/>
    <property type="molecule type" value="Genomic_DNA"/>
</dbReference>
<keyword evidence="1" id="KW-1133">Transmembrane helix</keyword>
<organism evidence="2 3">
    <name type="scientific">Halonatronomonas betaini</name>
    <dbReference type="NCBI Taxonomy" id="2778430"/>
    <lineage>
        <taxon>Bacteria</taxon>
        <taxon>Bacillati</taxon>
        <taxon>Bacillota</taxon>
        <taxon>Clostridia</taxon>
        <taxon>Halanaerobiales</taxon>
        <taxon>Halarsenatibacteraceae</taxon>
        <taxon>Halonatronomonas</taxon>
    </lineage>
</organism>
<reference evidence="2" key="1">
    <citation type="submission" date="2020-11" db="EMBL/GenBank/DDBJ databases">
        <title>Halonatronomonas betainensis gen. nov., sp. nov. a novel haloalkaliphilic representative of the family Halanaerobiacae capable of betaine degradation.</title>
        <authorList>
            <person name="Boltyanskaya Y."/>
            <person name="Kevbrin V."/>
            <person name="Detkova E."/>
            <person name="Grouzdev D.S."/>
            <person name="Koziaeva V."/>
            <person name="Zhilina T."/>
        </authorList>
    </citation>
    <scope>NUCLEOTIDE SEQUENCE</scope>
    <source>
        <strain evidence="2">Z-7014</strain>
    </source>
</reference>
<feature type="transmembrane region" description="Helical" evidence="1">
    <location>
        <begin position="157"/>
        <end position="177"/>
    </location>
</feature>
<dbReference type="RefSeq" id="WP_270453699.1">
    <property type="nucleotide sequence ID" value="NZ_JADPIE010000003.1"/>
</dbReference>
<evidence type="ECO:0000256" key="1">
    <source>
        <dbReference type="SAM" id="Phobius"/>
    </source>
</evidence>
<sequence>MKQSRVIILTGVVIGLAGSLLMWLGNPANMGLCLACFWRDVAGGLGLHRAGVVQNIRLEIVGFIIGAFVIANLVKGEYKVQSGSSPFTRFFLGAAMMIGALVFLGCPWRMVLRLSGGDWTAISGLFGFVAGVYLATEFLKKGFSLGRASTERDTKGYLFPAVAIGLLLLRLINPEFIFLSESGPGSQFAPLWITLVVGLLIGGLAQRSRICSAGAIRDVILVRDFDLFKGMIAIIVVATGANIALGQFNPGFTGQAVAHTDYLWNFLGMFVVGITAIMLGGCPLRQTILAGEGNIDSVIAVFGMVFGAAISHNFGLAGSPDGVGFNGRAATIGLIIALFILAWVNITQNNKEIATRRREASSNV</sequence>
<feature type="transmembrane region" description="Helical" evidence="1">
    <location>
        <begin position="327"/>
        <end position="346"/>
    </location>
</feature>
<feature type="transmembrane region" description="Helical" evidence="1">
    <location>
        <begin position="262"/>
        <end position="282"/>
    </location>
</feature>
<name>A0A931AQS4_9FIRM</name>
<dbReference type="InterPro" id="IPR026366">
    <property type="entry name" value="Seleno_YedE"/>
</dbReference>
<keyword evidence="1" id="KW-0472">Membrane</keyword>
<feature type="transmembrane region" description="Helical" evidence="1">
    <location>
        <begin position="294"/>
        <end position="315"/>
    </location>
</feature>
<evidence type="ECO:0000313" key="2">
    <source>
        <dbReference type="EMBL" id="MBF8436787.1"/>
    </source>
</evidence>
<protein>
    <submittedName>
        <fullName evidence="2">YedE-related selenium metabolism membrane protein</fullName>
    </submittedName>
</protein>
<feature type="transmembrane region" description="Helical" evidence="1">
    <location>
        <begin position="90"/>
        <end position="110"/>
    </location>
</feature>
<dbReference type="InterPro" id="IPR007272">
    <property type="entry name" value="Sulf_transp_TsuA/YedE"/>
</dbReference>
<feature type="transmembrane region" description="Helical" evidence="1">
    <location>
        <begin position="189"/>
        <end position="206"/>
    </location>
</feature>
<proteinExistence type="predicted"/>
<dbReference type="Pfam" id="PF04143">
    <property type="entry name" value="Sulf_transp"/>
    <property type="match status" value="1"/>
</dbReference>
<evidence type="ECO:0000313" key="3">
    <source>
        <dbReference type="Proteomes" id="UP000621436"/>
    </source>
</evidence>
<comment type="caution">
    <text evidence="2">The sequence shown here is derived from an EMBL/GenBank/DDBJ whole genome shotgun (WGS) entry which is preliminary data.</text>
</comment>
<keyword evidence="1" id="KW-0812">Transmembrane</keyword>
<keyword evidence="3" id="KW-1185">Reference proteome</keyword>
<dbReference type="NCBIfam" id="TIGR04112">
    <property type="entry name" value="seleno_YedE"/>
    <property type="match status" value="1"/>
</dbReference>
<accession>A0A931AQS4</accession>
<gene>
    <name evidence="2" type="ORF">I0Q91_06850</name>
</gene>
<feature type="transmembrane region" description="Helical" evidence="1">
    <location>
        <begin position="116"/>
        <end position="136"/>
    </location>
</feature>